<feature type="transmembrane region" description="Helical" evidence="9">
    <location>
        <begin position="27"/>
        <end position="48"/>
    </location>
</feature>
<dbReference type="Proteomes" id="UP000198324">
    <property type="component" value="Unassembled WGS sequence"/>
</dbReference>
<feature type="transmembrane region" description="Helical" evidence="9">
    <location>
        <begin position="256"/>
        <end position="274"/>
    </location>
</feature>
<evidence type="ECO:0000256" key="3">
    <source>
        <dbReference type="ARBA" id="ARBA00022475"/>
    </source>
</evidence>
<dbReference type="NCBIfam" id="NF038037">
    <property type="entry name" value="cytob_DsrM"/>
    <property type="match status" value="1"/>
</dbReference>
<evidence type="ECO:0000259" key="11">
    <source>
        <dbReference type="Pfam" id="PF02665"/>
    </source>
</evidence>
<evidence type="ECO:0000313" key="12">
    <source>
        <dbReference type="EMBL" id="SNS15047.1"/>
    </source>
</evidence>
<keyword evidence="10" id="KW-0732">Signal</keyword>
<keyword evidence="13" id="KW-1185">Reference proteome</keyword>
<feature type="transmembrane region" description="Helical" evidence="9">
    <location>
        <begin position="168"/>
        <end position="192"/>
    </location>
</feature>
<dbReference type="InterPro" id="IPR051936">
    <property type="entry name" value="Heme-iron_electron_transfer"/>
</dbReference>
<evidence type="ECO:0000256" key="2">
    <source>
        <dbReference type="ARBA" id="ARBA00022448"/>
    </source>
</evidence>
<dbReference type="GO" id="GO:0019645">
    <property type="term" value="P:anaerobic electron transport chain"/>
    <property type="evidence" value="ECO:0007669"/>
    <property type="project" value="TreeGrafter"/>
</dbReference>
<sequence length="340" mass="38609">MKAIFSLLMVLALVVIATVGAGAAQMQTIFAYCIPGTAFIIFLVGFACKIISWARRPVPFSIPTTGGQQQSLDWIKQNKWDNPSTGPQTFVRMALEVLTFRSLFRNTKTVLKHDDGQNPIVAYVSAKWLWLFAILFHYGFLIVVIRHMRLFMQPVPTPIATLDYFDSILQILTPTIYISDLLLIGGVSLLLLRRFFDAKVRFISLVNDYFPLFLILGIALSGVYMRYIAKVDIMSIKDVVMGLVAFNYKVPAGVDVSFFVHLFLVSTLLVYFPFSKLMHMGGVFLSPTRNMTNNTRMVHYENVWNDPNIKPHSYEAYENEFREPMHEAGLPLEKTPEEAA</sequence>
<dbReference type="RefSeq" id="WP_089275145.1">
    <property type="nucleotide sequence ID" value="NZ_FZOC01000007.1"/>
</dbReference>
<dbReference type="GO" id="GO:0009055">
    <property type="term" value="F:electron transfer activity"/>
    <property type="evidence" value="ECO:0007669"/>
    <property type="project" value="TreeGrafter"/>
</dbReference>
<evidence type="ECO:0000256" key="1">
    <source>
        <dbReference type="ARBA" id="ARBA00004651"/>
    </source>
</evidence>
<evidence type="ECO:0000313" key="13">
    <source>
        <dbReference type="Proteomes" id="UP000198324"/>
    </source>
</evidence>
<comment type="subcellular location">
    <subcellularLocation>
        <location evidence="1">Cell membrane</location>
        <topology evidence="1">Multi-pass membrane protein</topology>
    </subcellularLocation>
</comment>
<dbReference type="GO" id="GO:0008940">
    <property type="term" value="F:nitrate reductase activity"/>
    <property type="evidence" value="ECO:0007669"/>
    <property type="project" value="TreeGrafter"/>
</dbReference>
<dbReference type="SUPFAM" id="SSF103501">
    <property type="entry name" value="Respiratory nitrate reductase 1 gamma chain"/>
    <property type="match status" value="1"/>
</dbReference>
<evidence type="ECO:0000256" key="6">
    <source>
        <dbReference type="ARBA" id="ARBA00022989"/>
    </source>
</evidence>
<evidence type="ECO:0000256" key="9">
    <source>
        <dbReference type="SAM" id="Phobius"/>
    </source>
</evidence>
<name>A0A239C460_9BACT</name>
<dbReference type="InterPro" id="IPR023234">
    <property type="entry name" value="NarG-like_domain"/>
</dbReference>
<dbReference type="OrthoDB" id="9769404at2"/>
<organism evidence="12 13">
    <name type="scientific">Humidesulfovibrio mexicanus</name>
    <dbReference type="NCBI Taxonomy" id="147047"/>
    <lineage>
        <taxon>Bacteria</taxon>
        <taxon>Pseudomonadati</taxon>
        <taxon>Thermodesulfobacteriota</taxon>
        <taxon>Desulfovibrionia</taxon>
        <taxon>Desulfovibrionales</taxon>
        <taxon>Desulfovibrionaceae</taxon>
        <taxon>Humidesulfovibrio</taxon>
    </lineage>
</organism>
<reference evidence="12 13" key="1">
    <citation type="submission" date="2017-06" db="EMBL/GenBank/DDBJ databases">
        <authorList>
            <person name="Kim H.J."/>
            <person name="Triplett B.A."/>
        </authorList>
    </citation>
    <scope>NUCLEOTIDE SEQUENCE [LARGE SCALE GENOMIC DNA]</scope>
    <source>
        <strain evidence="12 13">DSM 13116</strain>
    </source>
</reference>
<evidence type="ECO:0000256" key="7">
    <source>
        <dbReference type="ARBA" id="ARBA00023002"/>
    </source>
</evidence>
<feature type="transmembrane region" description="Helical" evidence="9">
    <location>
        <begin position="128"/>
        <end position="148"/>
    </location>
</feature>
<keyword evidence="7" id="KW-0560">Oxidoreductase</keyword>
<evidence type="ECO:0000256" key="10">
    <source>
        <dbReference type="SAM" id="SignalP"/>
    </source>
</evidence>
<keyword evidence="5" id="KW-0249">Electron transport</keyword>
<keyword evidence="8 9" id="KW-0472">Membrane</keyword>
<keyword evidence="4 9" id="KW-0812">Transmembrane</keyword>
<feature type="chain" id="PRO_5012082599" evidence="10">
    <location>
        <begin position="24"/>
        <end position="340"/>
    </location>
</feature>
<proteinExistence type="predicted"/>
<feature type="transmembrane region" description="Helical" evidence="9">
    <location>
        <begin position="212"/>
        <end position="229"/>
    </location>
</feature>
<dbReference type="AlphaFoldDB" id="A0A239C460"/>
<dbReference type="GO" id="GO:0020037">
    <property type="term" value="F:heme binding"/>
    <property type="evidence" value="ECO:0007669"/>
    <property type="project" value="TreeGrafter"/>
</dbReference>
<accession>A0A239C460</accession>
<dbReference type="GO" id="GO:0005886">
    <property type="term" value="C:plasma membrane"/>
    <property type="evidence" value="ECO:0007669"/>
    <property type="project" value="UniProtKB-SubCell"/>
</dbReference>
<protein>
    <submittedName>
        <fullName evidence="12">Putative sulfite reductase-associated electron transfer protein DsrM</fullName>
    </submittedName>
</protein>
<dbReference type="Pfam" id="PF02665">
    <property type="entry name" value="Nitrate_red_gam"/>
    <property type="match status" value="1"/>
</dbReference>
<dbReference type="PANTHER" id="PTHR30598:SF3">
    <property type="entry name" value="RESPIRATORY NITRATE REDUCTASE 1 GAMMA CHAIN"/>
    <property type="match status" value="1"/>
</dbReference>
<evidence type="ECO:0000256" key="8">
    <source>
        <dbReference type="ARBA" id="ARBA00023136"/>
    </source>
</evidence>
<evidence type="ECO:0000256" key="4">
    <source>
        <dbReference type="ARBA" id="ARBA00022692"/>
    </source>
</evidence>
<dbReference type="InterPro" id="IPR036197">
    <property type="entry name" value="NarG-like_sf"/>
</dbReference>
<evidence type="ECO:0000256" key="5">
    <source>
        <dbReference type="ARBA" id="ARBA00022982"/>
    </source>
</evidence>
<dbReference type="PANTHER" id="PTHR30598">
    <property type="entry name" value="NITRATE REDUCTASE PRIVATE CHAPERONE, REDOX ENZYME MATURATION PROTEIN REMP FAMILY"/>
    <property type="match status" value="1"/>
</dbReference>
<feature type="domain" description="NarG-like" evidence="11">
    <location>
        <begin position="125"/>
        <end position="280"/>
    </location>
</feature>
<dbReference type="InterPro" id="IPR047660">
    <property type="entry name" value="DsrM"/>
</dbReference>
<gene>
    <name evidence="12" type="ORF">SAMN04488503_2947</name>
</gene>
<dbReference type="Gene3D" id="1.20.950.20">
    <property type="entry name" value="Transmembrane di-heme cytochromes, Chain C"/>
    <property type="match status" value="1"/>
</dbReference>
<keyword evidence="3" id="KW-1003">Cell membrane</keyword>
<dbReference type="EMBL" id="FZOC01000007">
    <property type="protein sequence ID" value="SNS15047.1"/>
    <property type="molecule type" value="Genomic_DNA"/>
</dbReference>
<keyword evidence="2" id="KW-0813">Transport</keyword>
<feature type="signal peptide" evidence="10">
    <location>
        <begin position="1"/>
        <end position="23"/>
    </location>
</feature>
<keyword evidence="6 9" id="KW-1133">Transmembrane helix</keyword>